<dbReference type="RefSeq" id="XP_012860968.1">
    <property type="nucleotide sequence ID" value="XM_013005514.1"/>
</dbReference>
<comment type="subcellular location">
    <subcellularLocation>
        <location evidence="1">Membrane</location>
        <topology evidence="1">Single-pass membrane protein</topology>
    </subcellularLocation>
</comment>
<dbReference type="InterPro" id="IPR053081">
    <property type="entry name" value="SIM_Modulators"/>
</dbReference>
<evidence type="ECO:0000256" key="2">
    <source>
        <dbReference type="ARBA" id="ARBA00022692"/>
    </source>
</evidence>
<feature type="transmembrane region" description="Helical" evidence="5">
    <location>
        <begin position="36"/>
        <end position="57"/>
    </location>
</feature>
<proteinExistence type="predicted"/>
<dbReference type="PANTHER" id="PTHR36982">
    <property type="entry name" value="CLCA DOMAIN-CONTAINING PROTEIN"/>
    <property type="match status" value="1"/>
</dbReference>
<evidence type="ECO:0000313" key="6">
    <source>
        <dbReference type="Proteomes" id="UP000694863"/>
    </source>
</evidence>
<gene>
    <name evidence="7" type="primary">SMIM22</name>
</gene>
<sequence length="105" mass="11204">MAPSAEGLGRELEAAAQEVLGKLQSRELFQSSWDTAAFVVFLTFVGTVLFLLLLVVIHCCCCSCCGGSPRSHKVSPLASLCLGIEHGTGVRVLALLRLWVMGIDV</sequence>
<organism evidence="6 7">
    <name type="scientific">Echinops telfairi</name>
    <name type="common">Lesser hedgehog tenrec</name>
    <dbReference type="NCBI Taxonomy" id="9371"/>
    <lineage>
        <taxon>Eukaryota</taxon>
        <taxon>Metazoa</taxon>
        <taxon>Chordata</taxon>
        <taxon>Craniata</taxon>
        <taxon>Vertebrata</taxon>
        <taxon>Euteleostomi</taxon>
        <taxon>Mammalia</taxon>
        <taxon>Eutheria</taxon>
        <taxon>Afrotheria</taxon>
        <taxon>Tenrecidae</taxon>
        <taxon>Tenrecinae</taxon>
        <taxon>Echinops</taxon>
    </lineage>
</organism>
<reference evidence="7" key="1">
    <citation type="submission" date="2025-08" db="UniProtKB">
        <authorList>
            <consortium name="RefSeq"/>
        </authorList>
    </citation>
    <scope>IDENTIFICATION</scope>
</reference>
<keyword evidence="6" id="KW-1185">Reference proteome</keyword>
<evidence type="ECO:0000256" key="3">
    <source>
        <dbReference type="ARBA" id="ARBA00022989"/>
    </source>
</evidence>
<evidence type="ECO:0000313" key="7">
    <source>
        <dbReference type="RefSeq" id="XP_012860968.1"/>
    </source>
</evidence>
<evidence type="ECO:0000256" key="4">
    <source>
        <dbReference type="ARBA" id="ARBA00023136"/>
    </source>
</evidence>
<keyword evidence="4 5" id="KW-0472">Membrane</keyword>
<dbReference type="GeneID" id="105978909"/>
<dbReference type="PANTHER" id="PTHR36982:SF3">
    <property type="entry name" value="SMALL INTEGRAL MEMBRANE PROTEIN 22"/>
    <property type="match status" value="1"/>
</dbReference>
<evidence type="ECO:0000256" key="1">
    <source>
        <dbReference type="ARBA" id="ARBA00004167"/>
    </source>
</evidence>
<dbReference type="InterPro" id="IPR031671">
    <property type="entry name" value="SMIM5/18/22"/>
</dbReference>
<dbReference type="CDD" id="cd20255">
    <property type="entry name" value="CASIMO1_SMIM22"/>
    <property type="match status" value="1"/>
</dbReference>
<dbReference type="Pfam" id="PF15831">
    <property type="entry name" value="SMIM5_18_22"/>
    <property type="match status" value="1"/>
</dbReference>
<protein>
    <submittedName>
        <fullName evidence="7">Small integral membrane protein 22</fullName>
    </submittedName>
</protein>
<keyword evidence="3 5" id="KW-1133">Transmembrane helix</keyword>
<name>A0ABM0ZR82_ECHTE</name>
<accession>A0ABM0ZR82</accession>
<dbReference type="Proteomes" id="UP000694863">
    <property type="component" value="Unplaced"/>
</dbReference>
<keyword evidence="2 5" id="KW-0812">Transmembrane</keyword>
<evidence type="ECO:0000256" key="5">
    <source>
        <dbReference type="SAM" id="Phobius"/>
    </source>
</evidence>